<dbReference type="InParanoid" id="Q9RUZ7"/>
<keyword evidence="7" id="KW-1185">Reference proteome</keyword>
<keyword evidence="5" id="KW-0812">Transmembrane</keyword>
<gene>
    <name evidence="6" type="ordered locus">DR_1233</name>
</gene>
<dbReference type="GO" id="GO:0042597">
    <property type="term" value="C:periplasmic space"/>
    <property type="evidence" value="ECO:0007669"/>
    <property type="project" value="UniProtKB-SubCell"/>
</dbReference>
<dbReference type="InterPro" id="IPR012902">
    <property type="entry name" value="N_methyl_site"/>
</dbReference>
<protein>
    <submittedName>
        <fullName evidence="6">Pilin, type IV, putative</fullName>
    </submittedName>
</protein>
<evidence type="ECO:0000313" key="6">
    <source>
        <dbReference type="EMBL" id="AAF10802.1"/>
    </source>
</evidence>
<evidence type="ECO:0000313" key="7">
    <source>
        <dbReference type="Proteomes" id="UP000002524"/>
    </source>
</evidence>
<keyword evidence="3" id="KW-0574">Periplasm</keyword>
<evidence type="ECO:0000256" key="1">
    <source>
        <dbReference type="ARBA" id="ARBA00004203"/>
    </source>
</evidence>
<proteinExistence type="predicted"/>
<dbReference type="RefSeq" id="WP_010887876.1">
    <property type="nucleotide sequence ID" value="NC_001263.1"/>
</dbReference>
<dbReference type="GO" id="GO:0009279">
    <property type="term" value="C:cell outer membrane"/>
    <property type="evidence" value="ECO:0007669"/>
    <property type="project" value="UniProtKB-SubCell"/>
</dbReference>
<dbReference type="HOGENOM" id="CLU_1692599_0_0_0"/>
<dbReference type="EMBL" id="AE000513">
    <property type="protein sequence ID" value="AAF10802.1"/>
    <property type="molecule type" value="Genomic_DNA"/>
</dbReference>
<dbReference type="STRING" id="243230.DR_1233"/>
<dbReference type="SUPFAM" id="SSF54523">
    <property type="entry name" value="Pili subunits"/>
    <property type="match status" value="1"/>
</dbReference>
<keyword evidence="5" id="KW-0472">Membrane</keyword>
<dbReference type="PaxDb" id="243230-DR_1233"/>
<evidence type="ECO:0000256" key="3">
    <source>
        <dbReference type="ARBA" id="ARBA00022764"/>
    </source>
</evidence>
<dbReference type="Gene3D" id="3.30.700.10">
    <property type="entry name" value="Glycoprotein, Type 4 Pilin"/>
    <property type="match status" value="1"/>
</dbReference>
<name>Q9RUZ7_DEIRA</name>
<dbReference type="PIR" id="B75421">
    <property type="entry name" value="B75421"/>
</dbReference>
<feature type="transmembrane region" description="Helical" evidence="5">
    <location>
        <begin position="21"/>
        <end position="45"/>
    </location>
</feature>
<dbReference type="InterPro" id="IPR045584">
    <property type="entry name" value="Pilin-like"/>
</dbReference>
<reference evidence="6 7" key="1">
    <citation type="journal article" date="1999" name="Science">
        <title>Genome sequence of the radioresistant bacterium Deinococcus radiodurans R1.</title>
        <authorList>
            <person name="White O."/>
            <person name="Eisen J.A."/>
            <person name="Heidelberg J.F."/>
            <person name="Hickey E.K."/>
            <person name="Peterson J.D."/>
            <person name="Dodson R.J."/>
            <person name="Haft D.H."/>
            <person name="Gwinn M.L."/>
            <person name="Nelson W.C."/>
            <person name="Richardson D.L."/>
            <person name="Moffat K.S."/>
            <person name="Qin H."/>
            <person name="Jiang L."/>
            <person name="Pamphile W."/>
            <person name="Crosby M."/>
            <person name="Shen M."/>
            <person name="Vamathevan J.J."/>
            <person name="Lam P."/>
            <person name="McDonald L."/>
            <person name="Utterback T."/>
            <person name="Zalewski C."/>
            <person name="Makarova K.S."/>
            <person name="Aravind L."/>
            <person name="Daly M.J."/>
            <person name="Minton K.W."/>
            <person name="Fleischmann R.D."/>
            <person name="Ketchum K.A."/>
            <person name="Nelson K.E."/>
            <person name="Salzberg S."/>
            <person name="Smith H.O."/>
            <person name="Venter J.C."/>
            <person name="Fraser C.M."/>
        </authorList>
    </citation>
    <scope>NUCLEOTIDE SEQUENCE [LARGE SCALE GENOMIC DNA]</scope>
    <source>
        <strain evidence="7">ATCC 13939 / DSM 20539 / JCM 16871 / LMG 4051 / NBRC 15346 / NCIMB 9279 / R1 / VKM B-1422</strain>
    </source>
</reference>
<evidence type="ECO:0000256" key="5">
    <source>
        <dbReference type="SAM" id="Phobius"/>
    </source>
</evidence>
<keyword evidence="5" id="KW-1133">Transmembrane helix</keyword>
<dbReference type="eggNOG" id="COG2165">
    <property type="taxonomic scope" value="Bacteria"/>
</dbReference>
<dbReference type="AlphaFoldDB" id="Q9RUZ7"/>
<comment type="subcellular location">
    <subcellularLocation>
        <location evidence="1">Cell outer membrane</location>
        <topology evidence="1">Single-pass membrane protein</topology>
    </subcellularLocation>
    <subcellularLocation>
        <location evidence="2">Periplasm</location>
    </subcellularLocation>
</comment>
<dbReference type="NCBIfam" id="TIGR02532">
    <property type="entry name" value="IV_pilin_GFxxxE"/>
    <property type="match status" value="1"/>
</dbReference>
<organism evidence="6 7">
    <name type="scientific">Deinococcus radiodurans (strain ATCC 13939 / DSM 20539 / JCM 16871 / CCUG 27074 / LMG 4051 / NBRC 15346 / NCIMB 9279 / VKM B-1422 / R1)</name>
    <dbReference type="NCBI Taxonomy" id="243230"/>
    <lineage>
        <taxon>Bacteria</taxon>
        <taxon>Thermotogati</taxon>
        <taxon>Deinococcota</taxon>
        <taxon>Deinococci</taxon>
        <taxon>Deinococcales</taxon>
        <taxon>Deinococcaceae</taxon>
        <taxon>Deinococcus</taxon>
    </lineage>
</organism>
<dbReference type="Pfam" id="PF07963">
    <property type="entry name" value="N_methyl"/>
    <property type="match status" value="1"/>
</dbReference>
<sequence length="186" mass="19415">MGFQDKGQSKVYEQGFTIIEILVAIALLGILTAVLTATLTGSLSLNRQSQKQLDTTTQVQGVLENVRAAWKTQSNYDNACAPGVTLPSGYSIKFINLNSRAAPLKADGTLWQAPDPNPTKAGPPSNTVNVQATCTAATGAQVGSGTALSVPAMRRLVVQSGTTGTNGTQVVGPQDFSLTVDVLRPQ</sequence>
<dbReference type="GeneID" id="69517479"/>
<evidence type="ECO:0000256" key="2">
    <source>
        <dbReference type="ARBA" id="ARBA00004418"/>
    </source>
</evidence>
<dbReference type="KEGG" id="dra:DR_1233"/>
<dbReference type="OrthoDB" id="73595at2"/>
<keyword evidence="4" id="KW-0998">Cell outer membrane</keyword>
<dbReference type="EnsemblBacteria" id="AAF10802">
    <property type="protein sequence ID" value="AAF10802"/>
    <property type="gene ID" value="DR_1233"/>
</dbReference>
<evidence type="ECO:0000256" key="4">
    <source>
        <dbReference type="ARBA" id="ARBA00023237"/>
    </source>
</evidence>
<accession>Q9RUZ7</accession>
<dbReference type="Proteomes" id="UP000002524">
    <property type="component" value="Chromosome 1"/>
</dbReference>